<sequence>MAYSRLQNAWDGPLPVITNLLEQDHPMEFSAAPIVDTEPFPQYHNPADAEDASFAHCVLHCKHQTCQRIRNRAERRAKFFKCATYFSCACKNSSVTSPPPIRLCPATEITLDCDISAEEFEAFGKLDWDKDIEIRFCETLHFLRQLKVCDSMDKIALKQTRAFLKLAFPDRERLAATAEAYLIKGIYGYLVSTLTPLTQQSRLISPRMLKTGLANHMRLALCDWKHASGPFRHGTAPPFIPRRFKDMLFYDGIACEVWKA</sequence>
<dbReference type="EMBL" id="ML986503">
    <property type="protein sequence ID" value="KAF2274376.1"/>
    <property type="molecule type" value="Genomic_DNA"/>
</dbReference>
<protein>
    <submittedName>
        <fullName evidence="1">Uncharacterized protein</fullName>
    </submittedName>
</protein>
<dbReference type="RefSeq" id="XP_033651915.1">
    <property type="nucleotide sequence ID" value="XM_033801993.1"/>
</dbReference>
<keyword evidence="2" id="KW-1185">Reference proteome</keyword>
<dbReference type="Proteomes" id="UP000800097">
    <property type="component" value="Unassembled WGS sequence"/>
</dbReference>
<evidence type="ECO:0000313" key="2">
    <source>
        <dbReference type="Proteomes" id="UP000800097"/>
    </source>
</evidence>
<proteinExistence type="predicted"/>
<dbReference type="GeneID" id="54555168"/>
<accession>A0A6A6JFH1</accession>
<evidence type="ECO:0000313" key="1">
    <source>
        <dbReference type="EMBL" id="KAF2274376.1"/>
    </source>
</evidence>
<name>A0A6A6JFH1_WESOR</name>
<dbReference type="AlphaFoldDB" id="A0A6A6JFH1"/>
<gene>
    <name evidence="1" type="ORF">EI97DRAFT_478785</name>
</gene>
<organism evidence="1 2">
    <name type="scientific">Westerdykella ornata</name>
    <dbReference type="NCBI Taxonomy" id="318751"/>
    <lineage>
        <taxon>Eukaryota</taxon>
        <taxon>Fungi</taxon>
        <taxon>Dikarya</taxon>
        <taxon>Ascomycota</taxon>
        <taxon>Pezizomycotina</taxon>
        <taxon>Dothideomycetes</taxon>
        <taxon>Pleosporomycetidae</taxon>
        <taxon>Pleosporales</taxon>
        <taxon>Sporormiaceae</taxon>
        <taxon>Westerdykella</taxon>
    </lineage>
</organism>
<reference evidence="1" key="1">
    <citation type="journal article" date="2020" name="Stud. Mycol.">
        <title>101 Dothideomycetes genomes: a test case for predicting lifestyles and emergence of pathogens.</title>
        <authorList>
            <person name="Haridas S."/>
            <person name="Albert R."/>
            <person name="Binder M."/>
            <person name="Bloem J."/>
            <person name="Labutti K."/>
            <person name="Salamov A."/>
            <person name="Andreopoulos B."/>
            <person name="Baker S."/>
            <person name="Barry K."/>
            <person name="Bills G."/>
            <person name="Bluhm B."/>
            <person name="Cannon C."/>
            <person name="Castanera R."/>
            <person name="Culley D."/>
            <person name="Daum C."/>
            <person name="Ezra D."/>
            <person name="Gonzalez J."/>
            <person name="Henrissat B."/>
            <person name="Kuo A."/>
            <person name="Liang C."/>
            <person name="Lipzen A."/>
            <person name="Lutzoni F."/>
            <person name="Magnuson J."/>
            <person name="Mondo S."/>
            <person name="Nolan M."/>
            <person name="Ohm R."/>
            <person name="Pangilinan J."/>
            <person name="Park H.-J."/>
            <person name="Ramirez L."/>
            <person name="Alfaro M."/>
            <person name="Sun H."/>
            <person name="Tritt A."/>
            <person name="Yoshinaga Y."/>
            <person name="Zwiers L.-H."/>
            <person name="Turgeon B."/>
            <person name="Goodwin S."/>
            <person name="Spatafora J."/>
            <person name="Crous P."/>
            <person name="Grigoriev I."/>
        </authorList>
    </citation>
    <scope>NUCLEOTIDE SEQUENCE</scope>
    <source>
        <strain evidence="1">CBS 379.55</strain>
    </source>
</reference>